<evidence type="ECO:0000256" key="5">
    <source>
        <dbReference type="SAM" id="Coils"/>
    </source>
</evidence>
<feature type="transmembrane region" description="Helical" evidence="6">
    <location>
        <begin position="20"/>
        <end position="38"/>
    </location>
</feature>
<dbReference type="eggNOG" id="COG1511">
    <property type="taxonomic scope" value="Bacteria"/>
</dbReference>
<feature type="transmembrane region" description="Helical" evidence="6">
    <location>
        <begin position="758"/>
        <end position="779"/>
    </location>
</feature>
<dbReference type="RefSeq" id="WP_013490406.1">
    <property type="nucleotide sequence ID" value="NC_014829.1"/>
</dbReference>
<feature type="coiled-coil region" evidence="5">
    <location>
        <begin position="265"/>
        <end position="295"/>
    </location>
</feature>
<feature type="transmembrane region" description="Helical" evidence="6">
    <location>
        <begin position="689"/>
        <end position="710"/>
    </location>
</feature>
<dbReference type="Pfam" id="PF12698">
    <property type="entry name" value="ABC2_membrane_3"/>
    <property type="match status" value="1"/>
</dbReference>
<proteinExistence type="predicted"/>
<dbReference type="STRING" id="649639.Bcell_3836"/>
<evidence type="ECO:0000256" key="4">
    <source>
        <dbReference type="ARBA" id="ARBA00023136"/>
    </source>
</evidence>
<keyword evidence="3 6" id="KW-1133">Transmembrane helix</keyword>
<gene>
    <name evidence="9" type="ordered locus">Bcell_3836</name>
</gene>
<keyword evidence="10" id="KW-1185">Reference proteome</keyword>
<dbReference type="PANTHER" id="PTHR43077:SF10">
    <property type="entry name" value="TRANSPORT PERMEASE PROTEIN"/>
    <property type="match status" value="1"/>
</dbReference>
<dbReference type="GO" id="GO:0140359">
    <property type="term" value="F:ABC-type transporter activity"/>
    <property type="evidence" value="ECO:0007669"/>
    <property type="project" value="InterPro"/>
</dbReference>
<dbReference type="InterPro" id="IPR017501">
    <property type="entry name" value="Phage_infect_YhgE_C"/>
</dbReference>
<dbReference type="HOGENOM" id="CLU_004534_2_1_9"/>
<dbReference type="Pfam" id="PF01061">
    <property type="entry name" value="ABC2_membrane"/>
    <property type="match status" value="1"/>
</dbReference>
<keyword evidence="2 6" id="KW-0812">Transmembrane</keyword>
<dbReference type="GO" id="GO:0016020">
    <property type="term" value="C:membrane"/>
    <property type="evidence" value="ECO:0007669"/>
    <property type="project" value="UniProtKB-SubCell"/>
</dbReference>
<evidence type="ECO:0000313" key="10">
    <source>
        <dbReference type="Proteomes" id="UP000001401"/>
    </source>
</evidence>
<dbReference type="Gene3D" id="3.40.1710.10">
    <property type="entry name" value="abc type-2 transporter like domain"/>
    <property type="match status" value="1"/>
</dbReference>
<feature type="transmembrane region" description="Helical" evidence="6">
    <location>
        <begin position="849"/>
        <end position="870"/>
    </location>
</feature>
<evidence type="ECO:0000259" key="7">
    <source>
        <dbReference type="Pfam" id="PF01061"/>
    </source>
</evidence>
<evidence type="ECO:0000259" key="8">
    <source>
        <dbReference type="Pfam" id="PF12698"/>
    </source>
</evidence>
<feature type="transmembrane region" description="Helical" evidence="6">
    <location>
        <begin position="791"/>
        <end position="810"/>
    </location>
</feature>
<dbReference type="Proteomes" id="UP000001401">
    <property type="component" value="Chromosome"/>
</dbReference>
<protein>
    <submittedName>
        <fullName evidence="9">YhgE/Pip N-terminal domain protein</fullName>
    </submittedName>
</protein>
<evidence type="ECO:0000256" key="1">
    <source>
        <dbReference type="ARBA" id="ARBA00004141"/>
    </source>
</evidence>
<organism evidence="9 10">
    <name type="scientific">Evansella cellulosilytica (strain ATCC 21833 / DSM 2522 / FERM P-1141 / JCM 9156 / N-4)</name>
    <name type="common">Bacillus cellulosilyticus</name>
    <dbReference type="NCBI Taxonomy" id="649639"/>
    <lineage>
        <taxon>Bacteria</taxon>
        <taxon>Bacillati</taxon>
        <taxon>Bacillota</taxon>
        <taxon>Bacilli</taxon>
        <taxon>Bacillales</taxon>
        <taxon>Bacillaceae</taxon>
        <taxon>Evansella</taxon>
    </lineage>
</organism>
<evidence type="ECO:0000313" key="9">
    <source>
        <dbReference type="EMBL" id="ADU32075.1"/>
    </source>
</evidence>
<dbReference type="InterPro" id="IPR013525">
    <property type="entry name" value="ABC2_TM"/>
</dbReference>
<dbReference type="OrthoDB" id="9811483at2"/>
<feature type="domain" description="ABC-2 type transporter transmembrane" evidence="7">
    <location>
        <begin position="721"/>
        <end position="835"/>
    </location>
</feature>
<dbReference type="SUPFAM" id="SSF46966">
    <property type="entry name" value="Spectrin repeat"/>
    <property type="match status" value="1"/>
</dbReference>
<dbReference type="InterPro" id="IPR051328">
    <property type="entry name" value="T7SS_ABC-Transporter"/>
</dbReference>
<dbReference type="EMBL" id="CP002394">
    <property type="protein sequence ID" value="ADU32075.1"/>
    <property type="molecule type" value="Genomic_DNA"/>
</dbReference>
<evidence type="ECO:0000256" key="3">
    <source>
        <dbReference type="ARBA" id="ARBA00022989"/>
    </source>
</evidence>
<feature type="domain" description="ABC-2 type transporter transmembrane" evidence="8">
    <location>
        <begin position="29"/>
        <end position="170"/>
    </location>
</feature>
<evidence type="ECO:0000256" key="6">
    <source>
        <dbReference type="SAM" id="Phobius"/>
    </source>
</evidence>
<reference evidence="9" key="1">
    <citation type="submission" date="2010-12" db="EMBL/GenBank/DDBJ databases">
        <title>Complete sequence of Bacillus cellulosilyticus DSM 2522.</title>
        <authorList>
            <consortium name="US DOE Joint Genome Institute"/>
            <person name="Lucas S."/>
            <person name="Copeland A."/>
            <person name="Lapidus A."/>
            <person name="Cheng J.-F."/>
            <person name="Bruce D."/>
            <person name="Goodwin L."/>
            <person name="Pitluck S."/>
            <person name="Chertkov O."/>
            <person name="Detter J.C."/>
            <person name="Han C."/>
            <person name="Tapia R."/>
            <person name="Land M."/>
            <person name="Hauser L."/>
            <person name="Jeffries C."/>
            <person name="Kyrpides N."/>
            <person name="Ivanova N."/>
            <person name="Mikhailova N."/>
            <person name="Brumm P."/>
            <person name="Mead D."/>
            <person name="Woyke T."/>
        </authorList>
    </citation>
    <scope>NUCLEOTIDE SEQUENCE [LARGE SCALE GENOMIC DNA]</scope>
    <source>
        <strain evidence="9">DSM 2522</strain>
    </source>
</reference>
<dbReference type="PANTHER" id="PTHR43077">
    <property type="entry name" value="TRANSPORT PERMEASE YVFS-RELATED"/>
    <property type="match status" value="1"/>
</dbReference>
<comment type="subcellular location">
    <subcellularLocation>
        <location evidence="1">Membrane</location>
        <topology evidence="1">Multi-pass membrane protein</topology>
    </subcellularLocation>
</comment>
<dbReference type="AlphaFoldDB" id="E6TUS3"/>
<keyword evidence="5" id="KW-0175">Coiled coil</keyword>
<dbReference type="KEGG" id="bco:Bcell_3836"/>
<feature type="transmembrane region" description="Helical" evidence="6">
    <location>
        <begin position="731"/>
        <end position="752"/>
    </location>
</feature>
<dbReference type="NCBIfam" id="TIGR03062">
    <property type="entry name" value="pip_yhgE_Cterm"/>
    <property type="match status" value="1"/>
</dbReference>
<keyword evidence="4 6" id="KW-0472">Membrane</keyword>
<dbReference type="NCBIfam" id="TIGR03061">
    <property type="entry name" value="pip_yhgE_Nterm"/>
    <property type="match status" value="1"/>
</dbReference>
<sequence length="888" mass="100694">MKNIWGIFKQDIRNIKRVPLVGILLIGLAVLPSFYAWFNISAAWDPYSNTEGIQVAIVNEDKGAEIEGAYINIGDELVDNLSSNENLGWDFVSREEAEKGVEYGDYYASIYIDEKFSDDLAQILTGDPKQANVHYEVNDKINAIAPKMTSAGASTIVNQINEQILEETSKAIFQELDKIGVRLEDELPTFRRMNATLSNIDESFPDIIEFADWIIEADENWHKVEEQLDQFLTIEEFIPQIQSGAEEIVRLDHNFSRINELAAGIIQLEQAIPEIEQALEEVETYQQHFSELHEHFIKAHELTTTAEENIKTAKNKLPSSQAISESTELYINELNDALKATLEVIIPVTNTFTQQILFINETASDINQIMDNGIEEGSLEKQVELLTHLNEEVSSHIRQLENAISMYTHLYNLTGEEDILVIVERLEELVEGLSSLQEKLEDVVNQLEEGEQPGEEFLTSIQEKTKLVEEKTNTINLVFNENSIESTYEKIEWRLVENFEIEDANALIESMEQILYEAEEITKNVSDELQLIIERFPEIELRINELVDILHDDLPTVIHVIEALSSFIKNDLPLIENQVHQLATMAENDLPNVEERYGDISKILEENRGAVKQAINDLSEFSRNTLPEVEEMVSETAGRLQKVEEEEWLSEIIAFLRNDLDEESSFFANPVQLTEEELFPIPNYGSANVPFYTTLSLWVGALLLSNLVSTNVHAADRREEYTLRDIYFGRMILFILVGILQGVIVSVGNLFILGTYAAHPFLLVLFSVIIAVIFMTIVYTCASILGNIGKALAIILLVLQLSSGGGTFPIEVTPNFYQTIHPFMPFSYAIDLLREAVGGAITFLVWKNIMHLLVFWLIALAIGHMLKPLLAARIEETYKKSKSSRLIE</sequence>
<accession>E6TUS3</accession>
<name>E6TUS3_EVAC2</name>
<dbReference type="InterPro" id="IPR017500">
    <property type="entry name" value="Phage_infect_YhgE_N"/>
</dbReference>
<evidence type="ECO:0000256" key="2">
    <source>
        <dbReference type="ARBA" id="ARBA00022692"/>
    </source>
</evidence>